<evidence type="ECO:0000256" key="2">
    <source>
        <dbReference type="ARBA" id="ARBA00010527"/>
    </source>
</evidence>
<dbReference type="Pfam" id="PF02096">
    <property type="entry name" value="60KD_IMP"/>
    <property type="match status" value="1"/>
</dbReference>
<organism evidence="15 16">
    <name type="scientific">Catenulispora pinistramenti</name>
    <dbReference type="NCBI Taxonomy" id="2705254"/>
    <lineage>
        <taxon>Bacteria</taxon>
        <taxon>Bacillati</taxon>
        <taxon>Actinomycetota</taxon>
        <taxon>Actinomycetes</taxon>
        <taxon>Catenulisporales</taxon>
        <taxon>Catenulisporaceae</taxon>
        <taxon>Catenulispora</taxon>
    </lineage>
</organism>
<evidence type="ECO:0000256" key="8">
    <source>
        <dbReference type="ARBA" id="ARBA00026028"/>
    </source>
</evidence>
<reference evidence="15 16" key="1">
    <citation type="submission" date="2020-02" db="EMBL/GenBank/DDBJ databases">
        <title>Acidophilic actinobacteria isolated from forest soil.</title>
        <authorList>
            <person name="Golinska P."/>
        </authorList>
    </citation>
    <scope>NUCLEOTIDE SEQUENCE [LARGE SCALE GENOMIC DNA]</scope>
    <source>
        <strain evidence="15 16">NL8</strain>
    </source>
</reference>
<comment type="caution">
    <text evidence="15">The sequence shown here is derived from an EMBL/GenBank/DDBJ whole genome shotgun (WGS) entry which is preliminary data.</text>
</comment>
<evidence type="ECO:0000259" key="14">
    <source>
        <dbReference type="Pfam" id="PF02096"/>
    </source>
</evidence>
<evidence type="ECO:0000256" key="1">
    <source>
        <dbReference type="ARBA" id="ARBA00004141"/>
    </source>
</evidence>
<evidence type="ECO:0000256" key="13">
    <source>
        <dbReference type="SAM" id="Phobius"/>
    </source>
</evidence>
<dbReference type="EMBL" id="JAAFYZ010000052">
    <property type="protein sequence ID" value="MBS2548611.1"/>
    <property type="molecule type" value="Genomic_DNA"/>
</dbReference>
<evidence type="ECO:0000256" key="9">
    <source>
        <dbReference type="ARBA" id="ARBA00031538"/>
    </source>
</evidence>
<comment type="subcellular location">
    <subcellularLocation>
        <location evidence="1 12">Membrane</location>
        <topology evidence="1 12">Multi-pass membrane protein</topology>
    </subcellularLocation>
</comment>
<keyword evidence="5 13" id="KW-1133">Transmembrane helix</keyword>
<proteinExistence type="inferred from homology"/>
<comment type="subunit">
    <text evidence="8">Interacts with the Sec translocase complex via SecD. Specifically interacts with transmembrane segments of nascent integral membrane proteins during membrane integration.</text>
</comment>
<evidence type="ECO:0000313" key="15">
    <source>
        <dbReference type="EMBL" id="MBS2548611.1"/>
    </source>
</evidence>
<sequence>MPFYSLLTPAIVAAYHAVTGLSVVLVPVLGGLGPAVAIVVFTAAVRLCLHPLNRAQMTAQLSGQKARAALAPAVQKLQRKYKNDPLRAQRETVELYRANGVKLAPGIGLGLVQIPVFIVVYRLFVSPTIGGHHNALLSDQLFGVGLGSHFRDVFSGSSVALGHAAVFVGLIAALAVLATWSSRRMRASAALDAVPVTGASTPAPGVTKLMSLLPYFSVLGAVVLPVASSLYVATTTLWTLVERRRMVVQPAQS</sequence>
<dbReference type="PANTHER" id="PTHR12428:SF65">
    <property type="entry name" value="CYTOCHROME C OXIDASE ASSEMBLY PROTEIN COX18, MITOCHONDRIAL"/>
    <property type="match status" value="1"/>
</dbReference>
<feature type="transmembrane region" description="Helical" evidence="13">
    <location>
        <begin position="212"/>
        <end position="233"/>
    </location>
</feature>
<protein>
    <recommendedName>
        <fullName evidence="3">Membrane protein insertase YidC</fullName>
    </recommendedName>
    <alternativeName>
        <fullName evidence="11">Foldase YidC</fullName>
    </alternativeName>
    <alternativeName>
        <fullName evidence="10">Membrane integrase YidC</fullName>
    </alternativeName>
    <alternativeName>
        <fullName evidence="9">Membrane protein YidC</fullName>
    </alternativeName>
</protein>
<dbReference type="Proteomes" id="UP000730482">
    <property type="component" value="Unassembled WGS sequence"/>
</dbReference>
<comment type="function">
    <text evidence="7">Required for the insertion and/or proper folding and/or complex formation of integral membrane proteins into the membrane. Involved in integration of membrane proteins that insert both dependently and independently of the Sec translocase complex, as well as at least some lipoproteins. Aids folding of multispanning membrane proteins.</text>
</comment>
<evidence type="ECO:0000256" key="7">
    <source>
        <dbReference type="ARBA" id="ARBA00025034"/>
    </source>
</evidence>
<keyword evidence="6 13" id="KW-0472">Membrane</keyword>
<feature type="transmembrane region" description="Helical" evidence="13">
    <location>
        <begin position="103"/>
        <end position="124"/>
    </location>
</feature>
<gene>
    <name evidence="15" type="primary">yidC</name>
    <name evidence="15" type="ORF">KGQ19_17220</name>
</gene>
<evidence type="ECO:0000256" key="12">
    <source>
        <dbReference type="RuleBase" id="RU003945"/>
    </source>
</evidence>
<dbReference type="RefSeq" id="WP_212010192.1">
    <property type="nucleotide sequence ID" value="NZ_JAAFYZ010000052.1"/>
</dbReference>
<evidence type="ECO:0000256" key="11">
    <source>
        <dbReference type="ARBA" id="ARBA00033342"/>
    </source>
</evidence>
<evidence type="ECO:0000256" key="3">
    <source>
        <dbReference type="ARBA" id="ARBA00015325"/>
    </source>
</evidence>
<comment type="similarity">
    <text evidence="2">Belongs to the OXA1/ALB3/YidC family. Type 1 subfamily.</text>
</comment>
<keyword evidence="16" id="KW-1185">Reference proteome</keyword>
<dbReference type="NCBIfam" id="TIGR03592">
    <property type="entry name" value="yidC_oxa1_cterm"/>
    <property type="match status" value="1"/>
</dbReference>
<name>A0ABS5KRD6_9ACTN</name>
<evidence type="ECO:0000256" key="10">
    <source>
        <dbReference type="ARBA" id="ARBA00033245"/>
    </source>
</evidence>
<evidence type="ECO:0000256" key="5">
    <source>
        <dbReference type="ARBA" id="ARBA00022989"/>
    </source>
</evidence>
<dbReference type="InterPro" id="IPR001708">
    <property type="entry name" value="YidC/ALB3/OXA1/COX18"/>
</dbReference>
<feature type="transmembrane region" description="Helical" evidence="13">
    <location>
        <begin position="160"/>
        <end position="180"/>
    </location>
</feature>
<evidence type="ECO:0000256" key="6">
    <source>
        <dbReference type="ARBA" id="ARBA00023136"/>
    </source>
</evidence>
<keyword evidence="4 12" id="KW-0812">Transmembrane</keyword>
<evidence type="ECO:0000256" key="4">
    <source>
        <dbReference type="ARBA" id="ARBA00022692"/>
    </source>
</evidence>
<feature type="domain" description="Membrane insertase YidC/Oxa/ALB C-terminal" evidence="14">
    <location>
        <begin position="36"/>
        <end position="242"/>
    </location>
</feature>
<dbReference type="PANTHER" id="PTHR12428">
    <property type="entry name" value="OXA1"/>
    <property type="match status" value="1"/>
</dbReference>
<evidence type="ECO:0000313" key="16">
    <source>
        <dbReference type="Proteomes" id="UP000730482"/>
    </source>
</evidence>
<accession>A0ABS5KRD6</accession>
<dbReference type="InterPro" id="IPR028055">
    <property type="entry name" value="YidC/Oxa/ALB_C"/>
</dbReference>
<feature type="transmembrane region" description="Helical" evidence="13">
    <location>
        <begin position="32"/>
        <end position="49"/>
    </location>
</feature>